<evidence type="ECO:0000313" key="4">
    <source>
        <dbReference type="EMBL" id="AEG59097.1"/>
    </source>
</evidence>
<dbReference type="EMBL" id="CP002780">
    <property type="protein sequence ID" value="AEG59097.1"/>
    <property type="molecule type" value="Genomic_DNA"/>
</dbReference>
<feature type="signal peptide" evidence="2">
    <location>
        <begin position="1"/>
        <end position="30"/>
    </location>
</feature>
<dbReference type="KEGG" id="dru:Desru_0818"/>
<evidence type="ECO:0000259" key="3">
    <source>
        <dbReference type="PROSITE" id="PS51272"/>
    </source>
</evidence>
<keyword evidence="5" id="KW-1185">Reference proteome</keyword>
<feature type="domain" description="SLH" evidence="3">
    <location>
        <begin position="223"/>
        <end position="279"/>
    </location>
</feature>
<proteinExistence type="predicted"/>
<reference evidence="4 5" key="2">
    <citation type="journal article" date="2012" name="Stand. Genomic Sci.">
        <title>Complete genome sequence of the sulfate-reducing firmicute Desulfotomaculum ruminis type strain (DL(T)).</title>
        <authorList>
            <person name="Spring S."/>
            <person name="Visser M."/>
            <person name="Lu M."/>
            <person name="Copeland A."/>
            <person name="Lapidus A."/>
            <person name="Lucas S."/>
            <person name="Cheng J.F."/>
            <person name="Han C."/>
            <person name="Tapia R."/>
            <person name="Goodwin L.A."/>
            <person name="Pitluck S."/>
            <person name="Ivanova N."/>
            <person name="Land M."/>
            <person name="Hauser L."/>
            <person name="Larimer F."/>
            <person name="Rohde M."/>
            <person name="Goker M."/>
            <person name="Detter J.C."/>
            <person name="Kyrpides N.C."/>
            <person name="Woyke T."/>
            <person name="Schaap P.J."/>
            <person name="Plugge C.M."/>
            <person name="Muyzer G."/>
            <person name="Kuever J."/>
            <person name="Pereira I.A."/>
            <person name="Parshina S.N."/>
            <person name="Bernier-Latmani R."/>
            <person name="Stams A.J."/>
            <person name="Klenk H.P."/>
        </authorList>
    </citation>
    <scope>NUCLEOTIDE SEQUENCE [LARGE SCALE GENOMIC DNA]</scope>
    <source>
        <strain evidence="5">ATCC 23193 / DSM 2154 / NCIB 8452 / DL</strain>
    </source>
</reference>
<dbReference type="eggNOG" id="COG4886">
    <property type="taxonomic scope" value="Bacteria"/>
</dbReference>
<feature type="chain" id="PRO_5003338870" evidence="2">
    <location>
        <begin position="31"/>
        <end position="340"/>
    </location>
</feature>
<dbReference type="AlphaFoldDB" id="F6DV31"/>
<evidence type="ECO:0000313" key="5">
    <source>
        <dbReference type="Proteomes" id="UP000009234"/>
    </source>
</evidence>
<keyword evidence="2" id="KW-0732">Signal</keyword>
<sequence length="340" mass="37088">MLCLLKRNNRLFLLALMVLCLTLVPVAAWADGDIKISIADPDKPDGANYEGTTVYKVLETPTVIYGENRALGTLRVTGKEGIQEPLRQGNKILVSLPAGLSYMQVPNAENYKNYVQWPETVDGMKNQIADAPGAPGVKFIAGTPRSITLEVGNIDQNGENVFLDILFNKEDFSTVRVSKLLDIAEEYQTHPAEEVTRLDFVKIYADVVIPFDGSLKESDESLTGNFSDLPELTAKEEQAISGLIHSGLVAGYPGGAFKPEEKITRAEAVAMVGRLFPEAEQRPVFKDKLPGWAVGHINGAAARGLVIGYPDGTFRADHTIIKSEALALLQRLLESYCSPN</sequence>
<dbReference type="HOGENOM" id="CLU_808735_0_0_9"/>
<evidence type="ECO:0000256" key="1">
    <source>
        <dbReference type="ARBA" id="ARBA00022737"/>
    </source>
</evidence>
<dbReference type="PANTHER" id="PTHR43308">
    <property type="entry name" value="OUTER MEMBRANE PROTEIN ALPHA-RELATED"/>
    <property type="match status" value="1"/>
</dbReference>
<dbReference type="InterPro" id="IPR051465">
    <property type="entry name" value="Cell_Envelope_Struct_Comp"/>
</dbReference>
<feature type="domain" description="SLH" evidence="3">
    <location>
        <begin position="280"/>
        <end position="340"/>
    </location>
</feature>
<dbReference type="Pfam" id="PF00395">
    <property type="entry name" value="SLH"/>
    <property type="match status" value="2"/>
</dbReference>
<name>F6DV31_DESRL</name>
<reference evidence="5" key="1">
    <citation type="submission" date="2011-05" db="EMBL/GenBank/DDBJ databases">
        <title>Complete sequence of Desulfotomaculum ruminis DSM 2154.</title>
        <authorList>
            <person name="Lucas S."/>
            <person name="Copeland A."/>
            <person name="Lapidus A."/>
            <person name="Cheng J.-F."/>
            <person name="Goodwin L."/>
            <person name="Pitluck S."/>
            <person name="Lu M."/>
            <person name="Detter J.C."/>
            <person name="Han C."/>
            <person name="Tapia R."/>
            <person name="Land M."/>
            <person name="Hauser L."/>
            <person name="Kyrpides N."/>
            <person name="Ivanova N."/>
            <person name="Mikhailova N."/>
            <person name="Pagani I."/>
            <person name="Stams A.J.M."/>
            <person name="Plugge C.M."/>
            <person name="Muyzer G."/>
            <person name="Kuever J."/>
            <person name="Parshina S.N."/>
            <person name="Ivanova A.E."/>
            <person name="Nazina T.N."/>
            <person name="Brambilla E."/>
            <person name="Spring S."/>
            <person name="Klenk H.-P."/>
            <person name="Woyke T."/>
        </authorList>
    </citation>
    <scope>NUCLEOTIDE SEQUENCE [LARGE SCALE GENOMIC DNA]</scope>
    <source>
        <strain evidence="5">ATCC 23193 / DSM 2154 / NCIB 8452 / DL</strain>
    </source>
</reference>
<protein>
    <submittedName>
        <fullName evidence="4">S-layer domain-containing protein</fullName>
    </submittedName>
</protein>
<accession>F6DV31</accession>
<organism evidence="4 5">
    <name type="scientific">Desulforamulus ruminis (strain ATCC 23193 / DSM 2154 / NCIMB 8452 / DL)</name>
    <name type="common">Desulfotomaculum ruminis</name>
    <dbReference type="NCBI Taxonomy" id="696281"/>
    <lineage>
        <taxon>Bacteria</taxon>
        <taxon>Bacillati</taxon>
        <taxon>Bacillota</taxon>
        <taxon>Clostridia</taxon>
        <taxon>Eubacteriales</taxon>
        <taxon>Peptococcaceae</taxon>
        <taxon>Desulforamulus</taxon>
    </lineage>
</organism>
<gene>
    <name evidence="4" type="ordered locus">Desru_0818</name>
</gene>
<dbReference type="InterPro" id="IPR001119">
    <property type="entry name" value="SLH_dom"/>
</dbReference>
<dbReference type="Proteomes" id="UP000009234">
    <property type="component" value="Chromosome"/>
</dbReference>
<dbReference type="PROSITE" id="PS51272">
    <property type="entry name" value="SLH"/>
    <property type="match status" value="2"/>
</dbReference>
<dbReference type="STRING" id="696281.Desru_0818"/>
<keyword evidence="1" id="KW-0677">Repeat</keyword>
<evidence type="ECO:0000256" key="2">
    <source>
        <dbReference type="SAM" id="SignalP"/>
    </source>
</evidence>